<sequence length="578" mass="68093">MIADGFTSSDESNHIAARSLEIKKVLQGNKFLIPEYQREFAWGVTEVEELINDLNDISDSDKYFIGHMVFEGRENGDTFQIIDGQQRITTIVIMICALRDIFYERGENDLADPLNDKYIIHKDDRNKPFPGLSSEMSYPILQKYVQKKPIEKEECKPTRSGEKNIIEIYDFVVNEFKKYSTEELETFRDKLLNIEVIFVSAQGMLNAQRIFMTINARGKDLSFVDLIKSQIFVLYPNQDSLLQEPNDSWSFILSNVGTDIEEFFYIVWHSRFKLIQREHIFKDFMKLAQKQGFDIKDFVNKLKEDSVMFAKMQAKDFSNWSTESINEYSAFYSINAIINVFGINKAITPYLLALLRAYFIDKKISLLMFKKILGCLEKFHFINNSVCANYLGGFDKFYSKKARDLLESTNKQDAHKQIKKTIDDLNERIPTLEEFKETFSQKVYYNPQKARTKRDYEKDKRARDLSNYVLKKLEFLEQNSNISFHKISLEHLYPASYDNWPKLQNFDNIKYIGNLVLLDSDLNSKLGNKDFDYKKEKILRESKIITTKLAIKDKEKWCDEEINERTNRIVEEYYNLKF</sequence>
<name>A0A3S4YA31_9NEIS</name>
<evidence type="ECO:0000313" key="3">
    <source>
        <dbReference type="EMBL" id="VEJ20986.1"/>
    </source>
</evidence>
<gene>
    <name evidence="3" type="ORF">NCTC12227_00708</name>
</gene>
<dbReference type="InterPro" id="IPR004919">
    <property type="entry name" value="GmrSD_N"/>
</dbReference>
<dbReference type="OrthoDB" id="3654724at2"/>
<dbReference type="EMBL" id="LR134516">
    <property type="protein sequence ID" value="VEJ20986.1"/>
    <property type="molecule type" value="Genomic_DNA"/>
</dbReference>
<dbReference type="AlphaFoldDB" id="A0A3S4YA31"/>
<proteinExistence type="predicted"/>
<feature type="domain" description="GmrSD restriction endonucleases C-terminal" evidence="2">
    <location>
        <begin position="453"/>
        <end position="571"/>
    </location>
</feature>
<protein>
    <submittedName>
        <fullName evidence="3">Uncharacterized conserved protein</fullName>
    </submittedName>
</protein>
<evidence type="ECO:0000259" key="2">
    <source>
        <dbReference type="Pfam" id="PF07510"/>
    </source>
</evidence>
<dbReference type="InterPro" id="IPR011089">
    <property type="entry name" value="GmrSD_C"/>
</dbReference>
<dbReference type="PANTHER" id="PTHR35149:SF2">
    <property type="entry name" value="DUF262 DOMAIN-CONTAINING PROTEIN"/>
    <property type="match status" value="1"/>
</dbReference>
<dbReference type="Proteomes" id="UP000268229">
    <property type="component" value="Chromosome"/>
</dbReference>
<accession>A0A3S4YA31</accession>
<dbReference type="KEGG" id="nani:NCTC12227_00708"/>
<keyword evidence="4" id="KW-1185">Reference proteome</keyword>
<dbReference type="RefSeq" id="WP_126304276.1">
    <property type="nucleotide sequence ID" value="NZ_JBGNXI010000011.1"/>
</dbReference>
<reference evidence="3 4" key="1">
    <citation type="submission" date="2018-12" db="EMBL/GenBank/DDBJ databases">
        <authorList>
            <consortium name="Pathogen Informatics"/>
        </authorList>
    </citation>
    <scope>NUCLEOTIDE SEQUENCE [LARGE SCALE GENOMIC DNA]</scope>
    <source>
        <strain evidence="3 4">NCTC12227</strain>
    </source>
</reference>
<evidence type="ECO:0000313" key="4">
    <source>
        <dbReference type="Proteomes" id="UP000268229"/>
    </source>
</evidence>
<feature type="domain" description="GmrSD restriction endonucleases N-terminal" evidence="1">
    <location>
        <begin position="22"/>
        <end position="232"/>
    </location>
</feature>
<dbReference type="Pfam" id="PF03235">
    <property type="entry name" value="GmrSD_N"/>
    <property type="match status" value="1"/>
</dbReference>
<dbReference type="Pfam" id="PF07510">
    <property type="entry name" value="GmrSD_C"/>
    <property type="match status" value="1"/>
</dbReference>
<organism evidence="3 4">
    <name type="scientific">Neisseria animaloris</name>
    <dbReference type="NCBI Taxonomy" id="326522"/>
    <lineage>
        <taxon>Bacteria</taxon>
        <taxon>Pseudomonadati</taxon>
        <taxon>Pseudomonadota</taxon>
        <taxon>Betaproteobacteria</taxon>
        <taxon>Neisseriales</taxon>
        <taxon>Neisseriaceae</taxon>
        <taxon>Neisseria</taxon>
    </lineage>
</organism>
<dbReference type="PANTHER" id="PTHR35149">
    <property type="entry name" value="SLL5132 PROTEIN"/>
    <property type="match status" value="1"/>
</dbReference>
<evidence type="ECO:0000259" key="1">
    <source>
        <dbReference type="Pfam" id="PF03235"/>
    </source>
</evidence>